<dbReference type="SUPFAM" id="SSF55347">
    <property type="entry name" value="Glyceraldehyde-3-phosphate dehydrogenase-like, C-terminal domain"/>
    <property type="match status" value="1"/>
</dbReference>
<dbReference type="EMBL" id="CAEMXZ010000169">
    <property type="protein sequence ID" value="CAB4324556.1"/>
    <property type="molecule type" value="Genomic_DNA"/>
</dbReference>
<dbReference type="InterPro" id="IPR036291">
    <property type="entry name" value="NAD(P)-bd_dom_sf"/>
</dbReference>
<proteinExistence type="predicted"/>
<accession>A0A6J5YII7</accession>
<dbReference type="PANTHER" id="PTHR43377">
    <property type="entry name" value="BILIVERDIN REDUCTASE A"/>
    <property type="match status" value="1"/>
</dbReference>
<protein>
    <submittedName>
        <fullName evidence="1">Unannotated protein</fullName>
    </submittedName>
</protein>
<sequence>MVRSPDGHGELIAAGATSVVHSIEELPTALLDGLVVATPASTHAEVLDSLESVELPIFVEKPLTVDGASAARISQRCGSRLFVMDKWRYHPGIRAIRDLRSAGRLGADVAFDTIRVQAGTVHEDVSCVWTLLPHDLSIALEIFGSLPEPVRATAVLDEGVITEFTSEMVFASGVPMYNRLGIIAPAHTRRVRVVGEDLVATLADGWDEHVVLTTTGEPDGEPVEIIPATGELPLLAELRMFVEHLRGGPAPVSSGAEAAANVAIVERLLELAGVPRAIHGG</sequence>
<dbReference type="Gene3D" id="3.30.360.10">
    <property type="entry name" value="Dihydrodipicolinate Reductase, domain 2"/>
    <property type="match status" value="1"/>
</dbReference>
<dbReference type="Gene3D" id="3.40.50.720">
    <property type="entry name" value="NAD(P)-binding Rossmann-like Domain"/>
    <property type="match status" value="1"/>
</dbReference>
<gene>
    <name evidence="1" type="ORF">UFOPK1392_02331</name>
</gene>
<organism evidence="1">
    <name type="scientific">freshwater metagenome</name>
    <dbReference type="NCBI Taxonomy" id="449393"/>
    <lineage>
        <taxon>unclassified sequences</taxon>
        <taxon>metagenomes</taxon>
        <taxon>ecological metagenomes</taxon>
    </lineage>
</organism>
<dbReference type="SUPFAM" id="SSF51735">
    <property type="entry name" value="NAD(P)-binding Rossmann-fold domains"/>
    <property type="match status" value="1"/>
</dbReference>
<name>A0A6J5YII7_9ZZZZ</name>
<dbReference type="AlphaFoldDB" id="A0A6J5YII7"/>
<dbReference type="PANTHER" id="PTHR43377:SF6">
    <property type="entry name" value="GFO_IDH_MOCA-LIKE OXIDOREDUCTASE N-TERMINAL DOMAIN-CONTAINING PROTEIN"/>
    <property type="match status" value="1"/>
</dbReference>
<evidence type="ECO:0000313" key="1">
    <source>
        <dbReference type="EMBL" id="CAB4324556.1"/>
    </source>
</evidence>
<reference evidence="1" key="1">
    <citation type="submission" date="2020-05" db="EMBL/GenBank/DDBJ databases">
        <authorList>
            <person name="Chiriac C."/>
            <person name="Salcher M."/>
            <person name="Ghai R."/>
            <person name="Kavagutti S V."/>
        </authorList>
    </citation>
    <scope>NUCLEOTIDE SEQUENCE</scope>
</reference>
<dbReference type="InterPro" id="IPR051450">
    <property type="entry name" value="Gfo/Idh/MocA_Oxidoreductases"/>
</dbReference>